<dbReference type="KEGG" id="rpb:RPB_4139"/>
<dbReference type="EMBL" id="CP000250">
    <property type="protein sequence ID" value="ABD08831.1"/>
    <property type="molecule type" value="Genomic_DNA"/>
</dbReference>
<gene>
    <name evidence="1" type="ordered locus">RPB_4139</name>
</gene>
<name>Q2ISH9_RHOP2</name>
<protein>
    <submittedName>
        <fullName evidence="1">Uncharacterized protein</fullName>
    </submittedName>
</protein>
<dbReference type="AlphaFoldDB" id="Q2ISH9"/>
<proteinExistence type="predicted"/>
<organism evidence="1 2">
    <name type="scientific">Rhodopseudomonas palustris (strain HaA2)</name>
    <dbReference type="NCBI Taxonomy" id="316058"/>
    <lineage>
        <taxon>Bacteria</taxon>
        <taxon>Pseudomonadati</taxon>
        <taxon>Pseudomonadota</taxon>
        <taxon>Alphaproteobacteria</taxon>
        <taxon>Hyphomicrobiales</taxon>
        <taxon>Nitrobacteraceae</taxon>
        <taxon>Rhodopseudomonas</taxon>
    </lineage>
</organism>
<evidence type="ECO:0000313" key="1">
    <source>
        <dbReference type="EMBL" id="ABD08831.1"/>
    </source>
</evidence>
<dbReference type="Proteomes" id="UP000008809">
    <property type="component" value="Chromosome"/>
</dbReference>
<evidence type="ECO:0000313" key="2">
    <source>
        <dbReference type="Proteomes" id="UP000008809"/>
    </source>
</evidence>
<sequence>MCSVLFVFSFGLWGMQHFIKGADAQGVVAEIVPGASQIQNALLARLSRIESNTRDTAEGVDKLNKGVATLKRETSADPRKELQNLGKNFNEQDFLQTMAMCDIRAVRLYKQAEMPVPRYKALEVLVLPENVACLDIYKADFVAIGPDICFTSDYYYSFRSMMRPVDWLQSGFKIPERKKFIEGVCGEARLREAYPELYGGKSRTVSSLETDIRRAGPLVLDEEQADAARERINQLFDRAPPATRPTPAALSSEEVRRQIIGKKINHANKTDIVYRPDGSFEGRNDRGQQTGTYQLMADGRLCMTTTSGARACYQYYREEQILKVRRNDGDSDRVIGLVSVRN</sequence>
<keyword evidence="2" id="KW-1185">Reference proteome</keyword>
<reference evidence="1 2" key="1">
    <citation type="submission" date="2006-01" db="EMBL/GenBank/DDBJ databases">
        <title>Complete sequence of Rhodopseudomonas palustris HaA2.</title>
        <authorList>
            <consortium name="US DOE Joint Genome Institute"/>
            <person name="Copeland A."/>
            <person name="Lucas S."/>
            <person name="Lapidus A."/>
            <person name="Barry K."/>
            <person name="Detter J.C."/>
            <person name="Glavina T."/>
            <person name="Hammon N."/>
            <person name="Israni S."/>
            <person name="Pitluck S."/>
            <person name="Chain P."/>
            <person name="Malfatti S."/>
            <person name="Shin M."/>
            <person name="Vergez L."/>
            <person name="Schmutz J."/>
            <person name="Larimer F."/>
            <person name="Land M."/>
            <person name="Hauser L."/>
            <person name="Pelletier D.A."/>
            <person name="Kyrpides N."/>
            <person name="Anderson I."/>
            <person name="Oda Y."/>
            <person name="Harwood C.S."/>
            <person name="Richardson P."/>
        </authorList>
    </citation>
    <scope>NUCLEOTIDE SEQUENCE [LARGE SCALE GENOMIC DNA]</scope>
    <source>
        <strain evidence="1 2">HaA2</strain>
    </source>
</reference>
<dbReference type="HOGENOM" id="CLU_811055_0_0_5"/>
<accession>Q2ISH9</accession>